<name>A0A2Z5G1Q4_9BACT</name>
<dbReference type="EMBL" id="CP030840">
    <property type="protein sequence ID" value="AXC12960.1"/>
    <property type="molecule type" value="Genomic_DNA"/>
</dbReference>
<sequence>MAILGADSRQNLTIKLAKGTIQKVKVLAARRSTSISKLVAEQIESLVGEDDAYEQATREALASMKKGFHLGGKHKMNRNSLHER</sequence>
<evidence type="ECO:0000313" key="1">
    <source>
        <dbReference type="EMBL" id="AXC12960.1"/>
    </source>
</evidence>
<organism evidence="1 2">
    <name type="scientific">Acidisarcina polymorpha</name>
    <dbReference type="NCBI Taxonomy" id="2211140"/>
    <lineage>
        <taxon>Bacteria</taxon>
        <taxon>Pseudomonadati</taxon>
        <taxon>Acidobacteriota</taxon>
        <taxon>Terriglobia</taxon>
        <taxon>Terriglobales</taxon>
        <taxon>Acidobacteriaceae</taxon>
        <taxon>Acidisarcina</taxon>
    </lineage>
</organism>
<dbReference type="Proteomes" id="UP000253606">
    <property type="component" value="Chromosome"/>
</dbReference>
<accession>A0A2Z5G1Q4</accession>
<proteinExistence type="predicted"/>
<protein>
    <recommendedName>
        <fullName evidence="3">CopG family transcriptional regulator</fullName>
    </recommendedName>
</protein>
<dbReference type="KEGG" id="abas:ACPOL_3679"/>
<reference evidence="1 2" key="1">
    <citation type="journal article" date="2018" name="Front. Microbiol.">
        <title>Hydrolytic Capabilities as a Key to Environmental Success: Chitinolytic and Cellulolytic Acidobacteria From Acidic Sub-arctic Soils and Boreal Peatlands.</title>
        <authorList>
            <person name="Belova S.E."/>
            <person name="Ravin N.V."/>
            <person name="Pankratov T.A."/>
            <person name="Rakitin A.L."/>
            <person name="Ivanova A.A."/>
            <person name="Beletsky A.V."/>
            <person name="Mardanov A.V."/>
            <person name="Sinninghe Damste J.S."/>
            <person name="Dedysh S.N."/>
        </authorList>
    </citation>
    <scope>NUCLEOTIDE SEQUENCE [LARGE SCALE GENOMIC DNA]</scope>
    <source>
        <strain evidence="1 2">SBC82</strain>
    </source>
</reference>
<gene>
    <name evidence="1" type="ORF">ACPOL_3679</name>
</gene>
<dbReference type="OrthoDB" id="598340at2"/>
<evidence type="ECO:0008006" key="3">
    <source>
        <dbReference type="Google" id="ProtNLM"/>
    </source>
</evidence>
<dbReference type="Pfam" id="PF19891">
    <property type="entry name" value="DUF6364"/>
    <property type="match status" value="1"/>
</dbReference>
<evidence type="ECO:0000313" key="2">
    <source>
        <dbReference type="Proteomes" id="UP000253606"/>
    </source>
</evidence>
<dbReference type="AlphaFoldDB" id="A0A2Z5G1Q4"/>
<dbReference type="RefSeq" id="WP_114208059.1">
    <property type="nucleotide sequence ID" value="NZ_CP030840.1"/>
</dbReference>
<keyword evidence="2" id="KW-1185">Reference proteome</keyword>
<dbReference type="InterPro" id="IPR045944">
    <property type="entry name" value="DUF6364"/>
</dbReference>